<name>A0A7Y7V8B8_9PSED</name>
<comment type="similarity">
    <text evidence="1">Belongs to the HipA Ser/Thr kinase family.</text>
</comment>
<keyword evidence="3" id="KW-0418">Kinase</keyword>
<accession>A0A7Y7V8B8</accession>
<evidence type="ECO:0000259" key="5">
    <source>
        <dbReference type="Pfam" id="PF13657"/>
    </source>
</evidence>
<dbReference type="Pfam" id="PF13657">
    <property type="entry name" value="Couple_hipA"/>
    <property type="match status" value="1"/>
</dbReference>
<feature type="domain" description="HipA-like C-terminal" evidence="4">
    <location>
        <begin position="169"/>
        <end position="392"/>
    </location>
</feature>
<comment type="caution">
    <text evidence="6">The sequence shown here is derived from an EMBL/GenBank/DDBJ whole genome shotgun (WGS) entry which is preliminary data.</text>
</comment>
<gene>
    <name evidence="6" type="ORF">HX797_20520</name>
</gene>
<sequence length="435" mass="48988">MKPRQDYPKLKRFESLEVTKSGVKVGDLYREEGVGIFFTYDPVWLATGFNLSPFTMKFDDKPQLARAPELFEGLHGPFADSLPDGWGMLLMDRFLNATFGEGTAYTVTALDRLAYMGDRAMGAFEYHPKAERGELRGTINLAELFENSVEVLSGDTSAVLTKLRLAGGSPGGARPKAIVAMSPDGQHATSAFGPILPGYDHWIVKFRAPDEPVETGAIEYAYYLMARDAGVEMAESTVLNMTMHDGSREGFFATKRFDRQRDKKLHMITVSALMYATYKLPSMDYSGLLKLTNMLTRSAAEVEKMARVMVFNALFHNYDDHTKNFAFIGREPEKPGDEARWTLAPAYDLTFSEARGEHTTAYNGRGKAIRRLIQELCADYKYLKPNDYIEQTLAAFAQWDDIFKSVRIPLKAGAGYKAVLEQDHDYFKLIRPTRR</sequence>
<proteinExistence type="inferred from homology"/>
<dbReference type="InterPro" id="IPR052028">
    <property type="entry name" value="HipA_Ser/Thr_kinase"/>
</dbReference>
<dbReference type="Gene3D" id="1.10.1070.20">
    <property type="match status" value="1"/>
</dbReference>
<evidence type="ECO:0000313" key="6">
    <source>
        <dbReference type="EMBL" id="NVZ58654.1"/>
    </source>
</evidence>
<dbReference type="Pfam" id="PF07804">
    <property type="entry name" value="HipA_C"/>
    <property type="match status" value="1"/>
</dbReference>
<evidence type="ECO:0000256" key="2">
    <source>
        <dbReference type="ARBA" id="ARBA00022679"/>
    </source>
</evidence>
<dbReference type="AlphaFoldDB" id="A0A7Y7V8B8"/>
<keyword evidence="2" id="KW-0808">Transferase</keyword>
<dbReference type="GO" id="GO:0005829">
    <property type="term" value="C:cytosol"/>
    <property type="evidence" value="ECO:0007669"/>
    <property type="project" value="TreeGrafter"/>
</dbReference>
<dbReference type="InterPro" id="IPR012893">
    <property type="entry name" value="HipA-like_C"/>
</dbReference>
<dbReference type="EMBL" id="JACAOZ010000020">
    <property type="protein sequence ID" value="NVZ58654.1"/>
    <property type="molecule type" value="Genomic_DNA"/>
</dbReference>
<dbReference type="GO" id="GO:0004674">
    <property type="term" value="F:protein serine/threonine kinase activity"/>
    <property type="evidence" value="ECO:0007669"/>
    <property type="project" value="TreeGrafter"/>
</dbReference>
<dbReference type="InterPro" id="IPR017508">
    <property type="entry name" value="HipA_N1"/>
</dbReference>
<dbReference type="PANTHER" id="PTHR37419:SF8">
    <property type="entry name" value="TOXIN YJJJ"/>
    <property type="match status" value="1"/>
</dbReference>
<organism evidence="6 7">
    <name type="scientific">Pseudomonas edaphica</name>
    <dbReference type="NCBI Taxonomy" id="2006980"/>
    <lineage>
        <taxon>Bacteria</taxon>
        <taxon>Pseudomonadati</taxon>
        <taxon>Pseudomonadota</taxon>
        <taxon>Gammaproteobacteria</taxon>
        <taxon>Pseudomonadales</taxon>
        <taxon>Pseudomonadaceae</taxon>
        <taxon>Pseudomonas</taxon>
    </lineage>
</organism>
<dbReference type="RefSeq" id="WP_169984817.1">
    <property type="nucleotide sequence ID" value="NZ_JACAOZ010000020.1"/>
</dbReference>
<protein>
    <submittedName>
        <fullName evidence="6">Type II toxin-antitoxin system HipA family toxin</fullName>
    </submittedName>
</protein>
<evidence type="ECO:0000313" key="7">
    <source>
        <dbReference type="Proteomes" id="UP000560470"/>
    </source>
</evidence>
<feature type="domain" description="HipA N-terminal subdomain 1" evidence="5">
    <location>
        <begin position="16"/>
        <end position="126"/>
    </location>
</feature>
<evidence type="ECO:0000256" key="3">
    <source>
        <dbReference type="ARBA" id="ARBA00022777"/>
    </source>
</evidence>
<evidence type="ECO:0000256" key="1">
    <source>
        <dbReference type="ARBA" id="ARBA00010164"/>
    </source>
</evidence>
<dbReference type="PANTHER" id="PTHR37419">
    <property type="entry name" value="SERINE/THREONINE-PROTEIN KINASE TOXIN HIPA"/>
    <property type="match status" value="1"/>
</dbReference>
<dbReference type="Proteomes" id="UP000560470">
    <property type="component" value="Unassembled WGS sequence"/>
</dbReference>
<reference evidence="6 7" key="1">
    <citation type="submission" date="2020-04" db="EMBL/GenBank/DDBJ databases">
        <title>Molecular characterization of pseudomonads from Agaricus bisporus reveal novel blotch 2 pathogens in Western Europe.</title>
        <authorList>
            <person name="Taparia T."/>
            <person name="Krijger M."/>
            <person name="Haynes E."/>
            <person name="Elpinstone J.G."/>
            <person name="Noble R."/>
            <person name="Van Der Wolf J."/>
        </authorList>
    </citation>
    <scope>NUCLEOTIDE SEQUENCE [LARGE SCALE GENOMIC DNA]</scope>
    <source>
        <strain evidence="6 7">B7002</strain>
    </source>
</reference>
<evidence type="ECO:0000259" key="4">
    <source>
        <dbReference type="Pfam" id="PF07804"/>
    </source>
</evidence>